<dbReference type="SMART" id="SM00674">
    <property type="entry name" value="CENPB"/>
    <property type="match status" value="1"/>
</dbReference>
<dbReference type="GO" id="GO:0003677">
    <property type="term" value="F:DNA binding"/>
    <property type="evidence" value="ECO:0007669"/>
    <property type="project" value="UniProtKB-KW"/>
</dbReference>
<dbReference type="Pfam" id="PF22848">
    <property type="entry name" value="ASD1_dom"/>
    <property type="match status" value="1"/>
</dbReference>
<evidence type="ECO:0000313" key="5">
    <source>
        <dbReference type="Proteomes" id="UP000593570"/>
    </source>
</evidence>
<dbReference type="EMBL" id="JACDXP010000019">
    <property type="protein sequence ID" value="KAF6512797.1"/>
    <property type="molecule type" value="Genomic_DNA"/>
</dbReference>
<evidence type="ECO:0000313" key="4">
    <source>
        <dbReference type="EMBL" id="KAF6512797.1"/>
    </source>
</evidence>
<comment type="caution">
    <text evidence="4">The sequence shown here is derived from an EMBL/GenBank/DDBJ whole genome shotgun (WGS) entry which is preliminary data.</text>
</comment>
<proteinExistence type="predicted"/>
<organism evidence="4 5">
    <name type="scientific">Fusarium oxysporum f. sp. conglutinans</name>
    <dbReference type="NCBI Taxonomy" id="100902"/>
    <lineage>
        <taxon>Eukaryota</taxon>
        <taxon>Fungi</taxon>
        <taxon>Dikarya</taxon>
        <taxon>Ascomycota</taxon>
        <taxon>Pezizomycotina</taxon>
        <taxon>Sordariomycetes</taxon>
        <taxon>Hypocreomycetidae</taxon>
        <taxon>Hypocreales</taxon>
        <taxon>Nectriaceae</taxon>
        <taxon>Fusarium</taxon>
        <taxon>Fusarium oxysporum species complex</taxon>
    </lineage>
</organism>
<dbReference type="InterPro" id="IPR006600">
    <property type="entry name" value="HTH_CenpB_DNA-bd_dom"/>
</dbReference>
<dbReference type="PROSITE" id="PS51253">
    <property type="entry name" value="HTH_CENPB"/>
    <property type="match status" value="1"/>
</dbReference>
<dbReference type="Proteomes" id="UP000593570">
    <property type="component" value="Unassembled WGS sequence"/>
</dbReference>
<dbReference type="InterPro" id="IPR017853">
    <property type="entry name" value="GH"/>
</dbReference>
<protein>
    <recommendedName>
        <fullName evidence="3">HTH CENPB-type domain-containing protein</fullName>
    </recommendedName>
</protein>
<dbReference type="Pfam" id="PF03221">
    <property type="entry name" value="HTH_Tnp_Tc5"/>
    <property type="match status" value="1"/>
</dbReference>
<dbReference type="InterPro" id="IPR051563">
    <property type="entry name" value="Glycosyl_Hydrolase_51"/>
</dbReference>
<evidence type="ECO:0000259" key="3">
    <source>
        <dbReference type="PROSITE" id="PS51253"/>
    </source>
</evidence>
<dbReference type="InterPro" id="IPR004875">
    <property type="entry name" value="DDE_SF_endonuclease_dom"/>
</dbReference>
<feature type="domain" description="HTH CENPB-type" evidence="3">
    <location>
        <begin position="300"/>
        <end position="370"/>
    </location>
</feature>
<dbReference type="PANTHER" id="PTHR31776:SF0">
    <property type="entry name" value="ALPHA-L-ARABINOFURANOSIDASE 1"/>
    <property type="match status" value="1"/>
</dbReference>
<evidence type="ECO:0000256" key="2">
    <source>
        <dbReference type="SAM" id="MobiDB-lite"/>
    </source>
</evidence>
<dbReference type="Gene3D" id="3.20.20.80">
    <property type="entry name" value="Glycosidases"/>
    <property type="match status" value="1"/>
</dbReference>
<dbReference type="PANTHER" id="PTHR31776">
    <property type="entry name" value="ALPHA-L-ARABINOFURANOSIDASE 1"/>
    <property type="match status" value="1"/>
</dbReference>
<reference evidence="4 5" key="1">
    <citation type="journal article" date="2020" name="bioRxiv">
        <title>A chromosome-scale genome assembly for the Fusarium oxysporum strain Fo5176 to establish a model Arabidopsis-fungal pathosystem.</title>
        <authorList>
            <person name="Fokkens L."/>
            <person name="Guo L."/>
            <person name="Dora S."/>
            <person name="Wang B."/>
            <person name="Ye K."/>
            <person name="Sanchez-Rodriguez C."/>
            <person name="Croll D."/>
        </authorList>
    </citation>
    <scope>NUCLEOTIDE SEQUENCE [LARGE SCALE GENOMIC DNA]</scope>
    <source>
        <strain evidence="4 5">Fo5176</strain>
    </source>
</reference>
<evidence type="ECO:0000256" key="1">
    <source>
        <dbReference type="ARBA" id="ARBA00023125"/>
    </source>
</evidence>
<dbReference type="InterPro" id="IPR055235">
    <property type="entry name" value="ASD1_cat"/>
</dbReference>
<keyword evidence="1" id="KW-0238">DNA-binding</keyword>
<sequence>MDVPKGATGKVGFYNEGFWGFNVDATKRYIASLHIRGDYSGSVEVYFNNSITGKKLSSAAVKVTQAESNGWKKIETPTFHPASSPGNPNNTFYFTFDGEALAGKSLHINLLSLFKQTYKNRFNGLREDLAQAVGDIGASWIRLPGGNNMEGVGFPYHFKWNETIGDLKDRPGRLGTWGDINTDGFGILEQMQMAKDLDLTVVLGLFAGLYLNGDIIAQKDIGPYVDLALSELEFLTGDTSTKYGSLRASLGFPQPFTVEWVEIGNEDYLNGGGPTYKSYRFRALYDAIRAKYPKMNVISSINPSPSPDKGNGEEHLKQWILRQEALGYAPTHAQVRAIASSVLKQQGDHKPLGKKWSSHFVERHLAVKTKLGRRTDWKRINAATPDNIRHLFNLYETVSWIPPRRRYNADEGGIMEGQGINGLVIGSSQESPNTVPVKTINARTWTSIVECISALGVALNPLVIFKAKSIQEQWFKKDFLAKHPGWHVTFSENGWTSNDIAVEWLGKVFLPQTQPEDPADGRLLIVDGHGSHTSDEFMTMCYLNNVHLLFFPAHTSHVLQPLDLGCFSSLKTAYRRLIGEHTALTDTTKVGKANFLEFYAKAREIGLRKENVQSGWKATGLYPKSVAKPLNSRWVVVAKRPAIPLRVTSDISTPKRGGDVVKLFAEKSGSPTSRLSIRKAAAALDKVAMEVILRDREIERLRVQLAQAKPAKRRKIVQDPNERFASLAQILAQANREPQQRVRKARNAVQEVIIVEGESSSESEEEPALARRSARNRRPTKYCMERDSSADEESD</sequence>
<gene>
    <name evidence="4" type="ORF">HZS61_007603</name>
</gene>
<name>A0A8H6G7S5_FUSOX</name>
<dbReference type="Pfam" id="PF03184">
    <property type="entry name" value="DDE_1"/>
    <property type="match status" value="1"/>
</dbReference>
<feature type="region of interest" description="Disordered" evidence="2">
    <location>
        <begin position="755"/>
        <end position="795"/>
    </location>
</feature>
<accession>A0A8H6G7S5</accession>
<dbReference type="AlphaFoldDB" id="A0A8H6G7S5"/>
<dbReference type="SUPFAM" id="SSF51445">
    <property type="entry name" value="(Trans)glycosidases"/>
    <property type="match status" value="1"/>
</dbReference>
<dbReference type="GO" id="GO:0046556">
    <property type="term" value="F:alpha-L-arabinofuranosidase activity"/>
    <property type="evidence" value="ECO:0007669"/>
    <property type="project" value="TreeGrafter"/>
</dbReference>